<accession>A0A7W6D9A4</accession>
<comment type="caution">
    <text evidence="2">The sequence shown here is derived from an EMBL/GenBank/DDBJ whole genome shotgun (WGS) entry which is preliminary data.</text>
</comment>
<dbReference type="InterPro" id="IPR009273">
    <property type="entry name" value="DUF930"/>
</dbReference>
<evidence type="ECO:0000313" key="2">
    <source>
        <dbReference type="EMBL" id="MBB3979073.1"/>
    </source>
</evidence>
<evidence type="ECO:0000256" key="1">
    <source>
        <dbReference type="SAM" id="MobiDB-lite"/>
    </source>
</evidence>
<feature type="compositionally biased region" description="Basic and acidic residues" evidence="1">
    <location>
        <begin position="154"/>
        <end position="165"/>
    </location>
</feature>
<keyword evidence="3" id="KW-1185">Reference proteome</keyword>
<dbReference type="Proteomes" id="UP000574761">
    <property type="component" value="Unassembled WGS sequence"/>
</dbReference>
<feature type="region of interest" description="Disordered" evidence="1">
    <location>
        <begin position="32"/>
        <end position="268"/>
    </location>
</feature>
<dbReference type="AlphaFoldDB" id="A0A7W6D9A4"/>
<feature type="compositionally biased region" description="Acidic residues" evidence="1">
    <location>
        <begin position="169"/>
        <end position="180"/>
    </location>
</feature>
<gene>
    <name evidence="2" type="ORF">GGQ64_004309</name>
</gene>
<feature type="compositionally biased region" description="Low complexity" evidence="1">
    <location>
        <begin position="234"/>
        <end position="250"/>
    </location>
</feature>
<dbReference type="Pfam" id="PF06059">
    <property type="entry name" value="DUF930"/>
    <property type="match status" value="1"/>
</dbReference>
<organism evidence="2 3">
    <name type="scientific">Mycoplana azooxidifex</name>
    <dbReference type="NCBI Taxonomy" id="1636188"/>
    <lineage>
        <taxon>Bacteria</taxon>
        <taxon>Pseudomonadati</taxon>
        <taxon>Pseudomonadota</taxon>
        <taxon>Alphaproteobacteria</taxon>
        <taxon>Hyphomicrobiales</taxon>
        <taxon>Rhizobiaceae</taxon>
        <taxon>Mycoplana</taxon>
    </lineage>
</organism>
<reference evidence="2 3" key="1">
    <citation type="submission" date="2020-08" db="EMBL/GenBank/DDBJ databases">
        <title>Genomic Encyclopedia of Type Strains, Phase IV (KMG-IV): sequencing the most valuable type-strain genomes for metagenomic binning, comparative biology and taxonomic classification.</title>
        <authorList>
            <person name="Goeker M."/>
        </authorList>
    </citation>
    <scope>NUCLEOTIDE SEQUENCE [LARGE SCALE GENOMIC DNA]</scope>
    <source>
        <strain evidence="2 3">DSM 100211</strain>
    </source>
</reference>
<feature type="compositionally biased region" description="Pro residues" evidence="1">
    <location>
        <begin position="91"/>
        <end position="101"/>
    </location>
</feature>
<proteinExistence type="predicted"/>
<protein>
    <recommendedName>
        <fullName evidence="4">DUF930 domain-containing protein</fullName>
    </recommendedName>
</protein>
<feature type="compositionally biased region" description="Pro residues" evidence="1">
    <location>
        <begin position="69"/>
        <end position="78"/>
    </location>
</feature>
<dbReference type="EMBL" id="JACIEE010000009">
    <property type="protein sequence ID" value="MBB3979073.1"/>
    <property type="molecule type" value="Genomic_DNA"/>
</dbReference>
<sequence length="374" mass="39941">MKELSWGAIVSVLLHAAVVIALLIHLPPYEPPVPEEESVSVELVPPPEEEPQPEQQAEAEPPPPEEEPPPPPPPPPPPEEQKPAEQQGAEAPPPPPPPPPPEPEEQQAEEQPQEPPPAEAQEQEQEQQQAGAGLPDQGPLPVLRPVLEFGDEDTGPRVDVSELTRGDVAPDEPAEGEAETSETAAAEDVGEPADASATPDPQDVAPPETDTEEGVPTALVDGAPSAGEEATKPAQEAETAEADMAAAQAEAAREPLTEAKRIYSDNDTGGTIARTAMGDVPRSARIEQLCSTELLAQLRNGSPSYNPELLPSYRLQQGTVLDIRRAAFRANTVWYNLSFRCEVDSDAKRVVSFAFDIGSEVPRGEWKSRGFPSL</sequence>
<feature type="compositionally biased region" description="Basic and acidic residues" evidence="1">
    <location>
        <begin position="251"/>
        <end position="264"/>
    </location>
</feature>
<evidence type="ECO:0000313" key="3">
    <source>
        <dbReference type="Proteomes" id="UP000574761"/>
    </source>
</evidence>
<name>A0A7W6D9A4_9HYPH</name>
<feature type="compositionally biased region" description="Acidic residues" evidence="1">
    <location>
        <begin position="102"/>
        <end position="112"/>
    </location>
</feature>
<evidence type="ECO:0008006" key="4">
    <source>
        <dbReference type="Google" id="ProtNLM"/>
    </source>
</evidence>